<feature type="compositionally biased region" description="Pro residues" evidence="1">
    <location>
        <begin position="394"/>
        <end position="404"/>
    </location>
</feature>
<dbReference type="GO" id="GO:0042981">
    <property type="term" value="P:regulation of apoptotic process"/>
    <property type="evidence" value="ECO:0007669"/>
    <property type="project" value="InterPro"/>
</dbReference>
<feature type="region of interest" description="Disordered" evidence="1">
    <location>
        <begin position="186"/>
        <end position="249"/>
    </location>
</feature>
<feature type="compositionally biased region" description="Polar residues" evidence="1">
    <location>
        <begin position="344"/>
        <end position="364"/>
    </location>
</feature>
<dbReference type="AlphaFoldDB" id="A0AAE1LUB0"/>
<feature type="compositionally biased region" description="Basic and acidic residues" evidence="1">
    <location>
        <begin position="473"/>
        <end position="482"/>
    </location>
</feature>
<dbReference type="Proteomes" id="UP001219518">
    <property type="component" value="Unassembled WGS sequence"/>
</dbReference>
<evidence type="ECO:0000256" key="1">
    <source>
        <dbReference type="SAM" id="MobiDB-lite"/>
    </source>
</evidence>
<feature type="compositionally biased region" description="Basic and acidic residues" evidence="1">
    <location>
        <begin position="679"/>
        <end position="692"/>
    </location>
</feature>
<dbReference type="GO" id="GO:0005737">
    <property type="term" value="C:cytoplasm"/>
    <property type="evidence" value="ECO:0007669"/>
    <property type="project" value="TreeGrafter"/>
</dbReference>
<dbReference type="Pfam" id="PF05527">
    <property type="entry name" value="TNFAIP8"/>
    <property type="match status" value="1"/>
</dbReference>
<evidence type="ECO:0000313" key="3">
    <source>
        <dbReference type="Proteomes" id="UP001219518"/>
    </source>
</evidence>
<name>A0AAE1LUB0_9NEOP</name>
<comment type="caution">
    <text evidence="2">The sequence shown here is derived from an EMBL/GenBank/DDBJ whole genome shotgun (WGS) entry which is preliminary data.</text>
</comment>
<feature type="region of interest" description="Disordered" evidence="1">
    <location>
        <begin position="462"/>
        <end position="494"/>
    </location>
</feature>
<feature type="region of interest" description="Disordered" evidence="1">
    <location>
        <begin position="591"/>
        <end position="700"/>
    </location>
</feature>
<feature type="compositionally biased region" description="Polar residues" evidence="1">
    <location>
        <begin position="79"/>
        <end position="91"/>
    </location>
</feature>
<feature type="region of interest" description="Disordered" evidence="1">
    <location>
        <begin position="43"/>
        <end position="124"/>
    </location>
</feature>
<reference evidence="2" key="2">
    <citation type="journal article" date="2023" name="BMC Genomics">
        <title>Pest status, molecular evolution, and epigenetic factors derived from the genome assembly of Frankliniella fusca, a thysanopteran phytovirus vector.</title>
        <authorList>
            <person name="Catto M.A."/>
            <person name="Labadie P.E."/>
            <person name="Jacobson A.L."/>
            <person name="Kennedy G.G."/>
            <person name="Srinivasan R."/>
            <person name="Hunt B.G."/>
        </authorList>
    </citation>
    <scope>NUCLEOTIDE SEQUENCE</scope>
    <source>
        <strain evidence="2">PL_HMW_Pooled</strain>
    </source>
</reference>
<dbReference type="InterPro" id="IPR008477">
    <property type="entry name" value="TNFAIP8-like"/>
</dbReference>
<dbReference type="Gene3D" id="1.20.1440.160">
    <property type="entry name" value="Tumor necrosis factor alpha-induced protein 8-like"/>
    <property type="match status" value="1"/>
</dbReference>
<dbReference type="EMBL" id="JAHWGI010001412">
    <property type="protein sequence ID" value="KAK3930652.1"/>
    <property type="molecule type" value="Genomic_DNA"/>
</dbReference>
<feature type="compositionally biased region" description="Polar residues" evidence="1">
    <location>
        <begin position="601"/>
        <end position="621"/>
    </location>
</feature>
<organism evidence="2 3">
    <name type="scientific">Frankliniella fusca</name>
    <dbReference type="NCBI Taxonomy" id="407009"/>
    <lineage>
        <taxon>Eukaryota</taxon>
        <taxon>Metazoa</taxon>
        <taxon>Ecdysozoa</taxon>
        <taxon>Arthropoda</taxon>
        <taxon>Hexapoda</taxon>
        <taxon>Insecta</taxon>
        <taxon>Pterygota</taxon>
        <taxon>Neoptera</taxon>
        <taxon>Paraneoptera</taxon>
        <taxon>Thysanoptera</taxon>
        <taxon>Terebrantia</taxon>
        <taxon>Thripoidea</taxon>
        <taxon>Thripidae</taxon>
        <taxon>Frankliniella</taxon>
    </lineage>
</organism>
<proteinExistence type="predicted"/>
<keyword evidence="3" id="KW-1185">Reference proteome</keyword>
<reference evidence="2" key="1">
    <citation type="submission" date="2021-07" db="EMBL/GenBank/DDBJ databases">
        <authorList>
            <person name="Catto M.A."/>
            <person name="Jacobson A."/>
            <person name="Kennedy G."/>
            <person name="Labadie P."/>
            <person name="Hunt B.G."/>
            <person name="Srinivasan R."/>
        </authorList>
    </citation>
    <scope>NUCLEOTIDE SEQUENCE</scope>
    <source>
        <strain evidence="2">PL_HMW_Pooled</strain>
        <tissue evidence="2">Head</tissue>
    </source>
</reference>
<dbReference type="InterPro" id="IPR038355">
    <property type="entry name" value="TNFAIP8_sf"/>
</dbReference>
<dbReference type="PANTHER" id="PTHR12757">
    <property type="entry name" value="TUMOR NECROSIS FACTOR INDUCED PROTEIN"/>
    <property type="match status" value="1"/>
</dbReference>
<feature type="compositionally biased region" description="Basic and acidic residues" evidence="1">
    <location>
        <begin position="652"/>
        <end position="662"/>
    </location>
</feature>
<gene>
    <name evidence="2" type="ORF">KUF71_024008</name>
</gene>
<evidence type="ECO:0000313" key="2">
    <source>
        <dbReference type="EMBL" id="KAK3930652.1"/>
    </source>
</evidence>
<sequence length="1216" mass="129683">MVIISCSEERWRRRPNTTVTTLKAAMQTILCAQSAHNRVHCSVRDSDPSLCASSPSGDDDDGVGVHPAEDQRAVELDPASSSTLTPSSRGGSATKVYPGADVSTRGHRRRGSGAGASRDPPDQRSFKEDALLAHASPLYRTDVMLKAMSRDSEDRSGSQGPSLRLSQEASSLWRACGSLAGSLTGSFHDMGRWRHNDDRQGQEEAPRAERLHQRRSRTDEMDSASTRNRTKRTAVGSASSTRARDSPFTGVGALQVGLGLGADARALLEGRRARLSTVALSPWALGTGQDGAAAAGLRAAASTSSAGVQTQPSPKSSLRGLEATRTGGKSARSSSTPHADEAVTSLSRGPSSCRIHSQTCSQISAAKPSRLRPRSMLPAPPPQPAPRHRAAPAAPTPAPAPAPAPALAAPRTPCEQAVDLVLPAETAAPLAGLAAWLLSVPESARAQLHDALHAVAALMREQQPAEAPAETRAGARAEHVQHEPAQPEQNRAPAPVPSELAQLTRAVSQEMSRAMTQAVYQAVELLGTHDAQHELNEYKAGADEPPPGGLEALLLTTERCPGLGSASPWSSKSIVTLENALFTLTAPSLSTKRLHDPRPECTSTPSSAHLSLADRNSSANSAPGGAGVQSLWPAAGRRPSPPSLVVSRHSSGHAESEDRERPPAAPEPNALAPPAVDTSEDRYPDWPREQERPPCLPRFTAASSGQSLGVGGFLDLPPCLVQPPAYTAAPSGAPSDFAAGILIEEDSACGSGTQDSTVLSSGESRSQHRGVLAVSVPNESNAVVPKDPLQLVDSTCESTRTSTGLVITEQVDSQDEVPEALADRLTSVGSAALVAMATEGMATGVVDEDVDELEAAVVPMALEGENGVGEHPPVVTCESVDSENVEDSKPELDLAAAITAVEEAAPLAAEAAKPLLEAHSSQNLEAGDVQSIAIWTVLDHLNELLENFKERPENRRRSLLERELERRLVTLLANAQPRVHDELAPTARKFACSVSYWMETDKMTSSALLPAAMGLECWLANWWVDCAFMADSGFKARDIGLRAQKKILSRMASKNVARVFIDDTTSSLLDNLYRLAKSYSNNKKEAEKLVKNIIKVVIKLGVLYRNGQFSAEEMKLAERFKSRLHAAAMAAVSFHEVDFSYDVHYLLSALNDSRAALQQLVASHLTDKSMTRIEHVFGFFANQQFLDAIFRRDSVHREHLSRLVQDMNKAMDEGSV</sequence>
<protein>
    <submittedName>
        <fullName evidence="2">Tumor necrosis factor alpha-induced protein 8-like protein 1</fullName>
    </submittedName>
</protein>
<feature type="compositionally biased region" description="Basic and acidic residues" evidence="1">
    <location>
        <begin position="189"/>
        <end position="220"/>
    </location>
</feature>
<dbReference type="PANTHER" id="PTHR12757:SF1">
    <property type="entry name" value="PROTEIN SALIVARY GLANDS MARRED"/>
    <property type="match status" value="1"/>
</dbReference>
<accession>A0AAE1LUB0</accession>
<dbReference type="FunFam" id="1.20.1440.160:FF:000001">
    <property type="entry name" value="Tumor necrosis factor alpha-induced protein 8-like 1"/>
    <property type="match status" value="1"/>
</dbReference>
<feature type="region of interest" description="Disordered" evidence="1">
    <location>
        <begin position="303"/>
        <end position="408"/>
    </location>
</feature>